<dbReference type="PANTHER" id="PTHR46611:SF6">
    <property type="entry name" value="G-PROTEIN COUPLED RECEPTORS FAMILY 1 PROFILE DOMAIN-CONTAINING PROTEIN"/>
    <property type="match status" value="1"/>
</dbReference>
<dbReference type="EMBL" id="PDUG01000005">
    <property type="protein sequence ID" value="PIC24181.1"/>
    <property type="molecule type" value="Genomic_DNA"/>
</dbReference>
<dbReference type="OrthoDB" id="5850635at2759"/>
<keyword evidence="3" id="KW-1185">Reference proteome</keyword>
<organism evidence="2 3">
    <name type="scientific">Caenorhabditis nigoni</name>
    <dbReference type="NCBI Taxonomy" id="1611254"/>
    <lineage>
        <taxon>Eukaryota</taxon>
        <taxon>Metazoa</taxon>
        <taxon>Ecdysozoa</taxon>
        <taxon>Nematoda</taxon>
        <taxon>Chromadorea</taxon>
        <taxon>Rhabditida</taxon>
        <taxon>Rhabditina</taxon>
        <taxon>Rhabditomorpha</taxon>
        <taxon>Rhabditoidea</taxon>
        <taxon>Rhabditidae</taxon>
        <taxon>Peloderinae</taxon>
        <taxon>Caenorhabditis</taxon>
    </lineage>
</organism>
<protein>
    <recommendedName>
        <fullName evidence="1">7TM GPCR serpentine receptor class x (Srx) domain-containing protein</fullName>
    </recommendedName>
</protein>
<evidence type="ECO:0000313" key="2">
    <source>
        <dbReference type="EMBL" id="PIC24181.1"/>
    </source>
</evidence>
<sequence length="123" mass="14084">MVGISEEQKSKRRKKWQKMYIQSVIQDFIHLIDTTNYNYIYTLVDTELWMFIFSSLSHMSVFALDGAVMIYFHTDWNSCCIGKEDLKKSSVFVPGTHGCKVSAGIRNNTLLTSGLQVITHLSP</sequence>
<name>A0A2G5TAR3_9PELO</name>
<proteinExistence type="predicted"/>
<dbReference type="InterPro" id="IPR019430">
    <property type="entry name" value="7TM_GPCR_serpentine_rcpt_Srx"/>
</dbReference>
<dbReference type="PANTHER" id="PTHR46611">
    <property type="entry name" value="SERPENTINE RECEPTOR, CLASS X-RELATED"/>
    <property type="match status" value="1"/>
</dbReference>
<gene>
    <name evidence="2" type="primary">Cnig_chr_V.g17609</name>
    <name evidence="2" type="ORF">B9Z55_017609</name>
</gene>
<feature type="domain" description="7TM GPCR serpentine receptor class x (Srx)" evidence="1">
    <location>
        <begin position="5"/>
        <end position="73"/>
    </location>
</feature>
<evidence type="ECO:0000259" key="1">
    <source>
        <dbReference type="Pfam" id="PF10328"/>
    </source>
</evidence>
<evidence type="ECO:0000313" key="3">
    <source>
        <dbReference type="Proteomes" id="UP000230233"/>
    </source>
</evidence>
<dbReference type="AlphaFoldDB" id="A0A2G5TAR3"/>
<accession>A0A2G5TAR3</accession>
<dbReference type="Pfam" id="PF10328">
    <property type="entry name" value="7TM_GPCR_Srx"/>
    <property type="match status" value="1"/>
</dbReference>
<dbReference type="Proteomes" id="UP000230233">
    <property type="component" value="Chromosome V"/>
</dbReference>
<comment type="caution">
    <text evidence="2">The sequence shown here is derived from an EMBL/GenBank/DDBJ whole genome shotgun (WGS) entry which is preliminary data.</text>
</comment>
<reference evidence="3" key="1">
    <citation type="submission" date="2017-10" db="EMBL/GenBank/DDBJ databases">
        <title>Rapid genome shrinkage in a self-fertile nematode reveals novel sperm competition proteins.</title>
        <authorList>
            <person name="Yin D."/>
            <person name="Schwarz E.M."/>
            <person name="Thomas C.G."/>
            <person name="Felde R.L."/>
            <person name="Korf I.F."/>
            <person name="Cutter A.D."/>
            <person name="Schartner C.M."/>
            <person name="Ralston E.J."/>
            <person name="Meyer B.J."/>
            <person name="Haag E.S."/>
        </authorList>
    </citation>
    <scope>NUCLEOTIDE SEQUENCE [LARGE SCALE GENOMIC DNA]</scope>
    <source>
        <strain evidence="3">JU1422</strain>
    </source>
</reference>